<dbReference type="STRING" id="35752.SAMN05421541_106232"/>
<reference evidence="2 3" key="1">
    <citation type="submission" date="2016-10" db="EMBL/GenBank/DDBJ databases">
        <authorList>
            <person name="de Groot N.N."/>
        </authorList>
    </citation>
    <scope>NUCLEOTIDE SEQUENCE [LARGE SCALE GENOMIC DNA]</scope>
    <source>
        <strain evidence="2 3">DSM 43019</strain>
    </source>
</reference>
<accession>A0A1I2G665</accession>
<gene>
    <name evidence="2" type="ORF">SAMN05421541_106232</name>
</gene>
<sequence>MTTVVHSPGVLARLLQSPAGDLLPDSLVLLRYRSSAGHEITLPVQAARTADGLVVAAAQPGRKRWWRHFRRPAPVQVWRAGSWHAAIAEVTTAEPAAQAYRRRFHRLDGTEVLVAIRGCGLPRGPVLLRGTRLRRRWTAAVTLGEFAGFCVPALTGALTANAAALLAAGAIEGTLLGASQALVLRRAIPGLRPWRWIVATAVAATIAYLIGLTPSRVGGPLPPLLVIAGGVALVSSIGVAQWLVLRPFIDRAAAWIPITALAWIAGLGVFLAFATPLWQPGQSTPVIALIGMAGGLLMAATTATVTGHGLRRLLTDR</sequence>
<keyword evidence="1" id="KW-0472">Membrane</keyword>
<dbReference type="AlphaFoldDB" id="A0A1I2G665"/>
<dbReference type="EMBL" id="FONV01000006">
    <property type="protein sequence ID" value="SFF12698.1"/>
    <property type="molecule type" value="Genomic_DNA"/>
</dbReference>
<name>A0A1I2G665_9ACTN</name>
<feature type="transmembrane region" description="Helical" evidence="1">
    <location>
        <begin position="137"/>
        <end position="158"/>
    </location>
</feature>
<dbReference type="Proteomes" id="UP000199645">
    <property type="component" value="Unassembled WGS sequence"/>
</dbReference>
<proteinExistence type="predicted"/>
<feature type="transmembrane region" description="Helical" evidence="1">
    <location>
        <begin position="224"/>
        <end position="245"/>
    </location>
</feature>
<feature type="transmembrane region" description="Helical" evidence="1">
    <location>
        <begin position="286"/>
        <end position="310"/>
    </location>
</feature>
<feature type="transmembrane region" description="Helical" evidence="1">
    <location>
        <begin position="252"/>
        <end position="274"/>
    </location>
</feature>
<evidence type="ECO:0000313" key="3">
    <source>
        <dbReference type="Proteomes" id="UP000199645"/>
    </source>
</evidence>
<feature type="transmembrane region" description="Helical" evidence="1">
    <location>
        <begin position="164"/>
        <end position="184"/>
    </location>
</feature>
<keyword evidence="3" id="KW-1185">Reference proteome</keyword>
<keyword evidence="1" id="KW-1133">Transmembrane helix</keyword>
<keyword evidence="1" id="KW-0812">Transmembrane</keyword>
<protein>
    <submittedName>
        <fullName evidence="2">Uncharacterized protein</fullName>
    </submittedName>
</protein>
<evidence type="ECO:0000256" key="1">
    <source>
        <dbReference type="SAM" id="Phobius"/>
    </source>
</evidence>
<dbReference type="RefSeq" id="WP_203779210.1">
    <property type="nucleotide sequence ID" value="NZ_BOMT01000023.1"/>
</dbReference>
<organism evidence="2 3">
    <name type="scientific">Actinoplanes philippinensis</name>
    <dbReference type="NCBI Taxonomy" id="35752"/>
    <lineage>
        <taxon>Bacteria</taxon>
        <taxon>Bacillati</taxon>
        <taxon>Actinomycetota</taxon>
        <taxon>Actinomycetes</taxon>
        <taxon>Micromonosporales</taxon>
        <taxon>Micromonosporaceae</taxon>
        <taxon>Actinoplanes</taxon>
    </lineage>
</organism>
<evidence type="ECO:0000313" key="2">
    <source>
        <dbReference type="EMBL" id="SFF12698.1"/>
    </source>
</evidence>
<feature type="transmembrane region" description="Helical" evidence="1">
    <location>
        <begin position="196"/>
        <end position="212"/>
    </location>
</feature>